<gene>
    <name evidence="1" type="ORF">MTR67_006576</name>
</gene>
<protein>
    <submittedName>
        <fullName evidence="1">Uncharacterized protein</fullName>
    </submittedName>
</protein>
<organism evidence="1 2">
    <name type="scientific">Solanum verrucosum</name>
    <dbReference type="NCBI Taxonomy" id="315347"/>
    <lineage>
        <taxon>Eukaryota</taxon>
        <taxon>Viridiplantae</taxon>
        <taxon>Streptophyta</taxon>
        <taxon>Embryophyta</taxon>
        <taxon>Tracheophyta</taxon>
        <taxon>Spermatophyta</taxon>
        <taxon>Magnoliopsida</taxon>
        <taxon>eudicotyledons</taxon>
        <taxon>Gunneridae</taxon>
        <taxon>Pentapetalae</taxon>
        <taxon>asterids</taxon>
        <taxon>lamiids</taxon>
        <taxon>Solanales</taxon>
        <taxon>Solanaceae</taxon>
        <taxon>Solanoideae</taxon>
        <taxon>Solaneae</taxon>
        <taxon>Solanum</taxon>
    </lineage>
</organism>
<dbReference type="Proteomes" id="UP001234989">
    <property type="component" value="Chromosome 1"/>
</dbReference>
<sequence>MWERGITRNIRSLWFQYHIWNIHYFKNC</sequence>
<reference evidence="1" key="1">
    <citation type="submission" date="2023-08" db="EMBL/GenBank/DDBJ databases">
        <title>A de novo genome assembly of Solanum verrucosum Schlechtendal, a Mexican diploid species geographically isolated from the other diploid A-genome species in potato relatives.</title>
        <authorList>
            <person name="Hosaka K."/>
        </authorList>
    </citation>
    <scope>NUCLEOTIDE SEQUENCE</scope>
    <source>
        <tissue evidence="1">Young leaves</tissue>
    </source>
</reference>
<name>A0AAF0TBZ0_SOLVR</name>
<evidence type="ECO:0000313" key="2">
    <source>
        <dbReference type="Proteomes" id="UP001234989"/>
    </source>
</evidence>
<keyword evidence="2" id="KW-1185">Reference proteome</keyword>
<dbReference type="AlphaFoldDB" id="A0AAF0TBZ0"/>
<accession>A0AAF0TBZ0</accession>
<evidence type="ECO:0000313" key="1">
    <source>
        <dbReference type="EMBL" id="WMV13191.1"/>
    </source>
</evidence>
<dbReference type="EMBL" id="CP133612">
    <property type="protein sequence ID" value="WMV13191.1"/>
    <property type="molecule type" value="Genomic_DNA"/>
</dbReference>
<proteinExistence type="predicted"/>